<dbReference type="AlphaFoldDB" id="A0A815RPM3"/>
<evidence type="ECO:0000313" key="5">
    <source>
        <dbReference type="Proteomes" id="UP000663832"/>
    </source>
</evidence>
<dbReference type="Gene3D" id="3.30.1370.10">
    <property type="entry name" value="K Homology domain, type 1"/>
    <property type="match status" value="1"/>
</dbReference>
<dbReference type="InterPro" id="IPR036612">
    <property type="entry name" value="KH_dom_type_1_sf"/>
</dbReference>
<evidence type="ECO:0000313" key="4">
    <source>
        <dbReference type="EMBL" id="CAF1638284.1"/>
    </source>
</evidence>
<dbReference type="OrthoDB" id="10049972at2759"/>
<dbReference type="Pfam" id="PF00013">
    <property type="entry name" value="KH_1"/>
    <property type="match status" value="1"/>
</dbReference>
<feature type="domain" description="K Homology" evidence="2">
    <location>
        <begin position="126"/>
        <end position="162"/>
    </location>
</feature>
<dbReference type="GO" id="GO:0003723">
    <property type="term" value="F:RNA binding"/>
    <property type="evidence" value="ECO:0007669"/>
    <property type="project" value="UniProtKB-UniRule"/>
</dbReference>
<dbReference type="SUPFAM" id="SSF54791">
    <property type="entry name" value="Eukaryotic type KH-domain (KH-domain type I)"/>
    <property type="match status" value="1"/>
</dbReference>
<keyword evidence="5" id="KW-1185">Reference proteome</keyword>
<accession>A0A815RPM3</accession>
<protein>
    <recommendedName>
        <fullName evidence="2">K Homology domain-containing protein</fullName>
    </recommendedName>
</protein>
<sequence>MAYNKCIVHSLLEPFKIITVTDGCIVHNSKYQSKFKNAISLIRRGKKYKNSIYYELPKRCCSCNGKKGLNVIDLNVLINICDEISLVKERIIQEWKEANIEPIDLFEPYHFLSLLFESEISLQERRRKIGRFIGKNGQHIRDLQDKYNIRIQIEDQSSSRKIIQKKFAKIQDKDKLDKLYLLITNKNKIITKKIRIDMIEEDINKLWEKEEEINDLNHNRSSELNF</sequence>
<reference evidence="3" key="1">
    <citation type="submission" date="2021-02" db="EMBL/GenBank/DDBJ databases">
        <authorList>
            <person name="Nowell W R."/>
        </authorList>
    </citation>
    <scope>NUCLEOTIDE SEQUENCE</scope>
</reference>
<organism evidence="3 6">
    <name type="scientific">Adineta steineri</name>
    <dbReference type="NCBI Taxonomy" id="433720"/>
    <lineage>
        <taxon>Eukaryota</taxon>
        <taxon>Metazoa</taxon>
        <taxon>Spiralia</taxon>
        <taxon>Gnathifera</taxon>
        <taxon>Rotifera</taxon>
        <taxon>Eurotatoria</taxon>
        <taxon>Bdelloidea</taxon>
        <taxon>Adinetida</taxon>
        <taxon>Adinetidae</taxon>
        <taxon>Adineta</taxon>
    </lineage>
</organism>
<evidence type="ECO:0000313" key="6">
    <source>
        <dbReference type="Proteomes" id="UP000663877"/>
    </source>
</evidence>
<proteinExistence type="predicted"/>
<dbReference type="EMBL" id="CAJNOI010002516">
    <property type="protein sequence ID" value="CAF1479827.1"/>
    <property type="molecule type" value="Genomic_DNA"/>
</dbReference>
<dbReference type="Proteomes" id="UP000663877">
    <property type="component" value="Unassembled WGS sequence"/>
</dbReference>
<dbReference type="EMBL" id="CAJNOM010002839">
    <property type="protein sequence ID" value="CAF1638284.1"/>
    <property type="molecule type" value="Genomic_DNA"/>
</dbReference>
<dbReference type="PROSITE" id="PS50084">
    <property type="entry name" value="KH_TYPE_1"/>
    <property type="match status" value="1"/>
</dbReference>
<comment type="caution">
    <text evidence="3">The sequence shown here is derived from an EMBL/GenBank/DDBJ whole genome shotgun (WGS) entry which is preliminary data.</text>
</comment>
<evidence type="ECO:0000313" key="3">
    <source>
        <dbReference type="EMBL" id="CAF1479827.1"/>
    </source>
</evidence>
<gene>
    <name evidence="3" type="ORF">BJG266_LOCUS42000</name>
    <name evidence="4" type="ORF">QVE165_LOCUS58883</name>
</gene>
<evidence type="ECO:0000256" key="1">
    <source>
        <dbReference type="PROSITE-ProRule" id="PRU00117"/>
    </source>
</evidence>
<dbReference type="InterPro" id="IPR004088">
    <property type="entry name" value="KH_dom_type_1"/>
</dbReference>
<keyword evidence="1" id="KW-0694">RNA-binding</keyword>
<evidence type="ECO:0000259" key="2">
    <source>
        <dbReference type="Pfam" id="PF00013"/>
    </source>
</evidence>
<name>A0A815RPM3_9BILA</name>
<dbReference type="Proteomes" id="UP000663832">
    <property type="component" value="Unassembled WGS sequence"/>
</dbReference>